<evidence type="ECO:0000313" key="1">
    <source>
        <dbReference type="EMBL" id="NEX22360.1"/>
    </source>
</evidence>
<protein>
    <submittedName>
        <fullName evidence="1">Uncharacterized protein</fullName>
    </submittedName>
</protein>
<reference evidence="1 2" key="2">
    <citation type="submission" date="2020-02" db="EMBL/GenBank/DDBJ databases">
        <title>Genome sequences of Thiorhodococcus mannitoliphagus and Thiorhodococcus minor, purple sulfur photosynthetic bacteria in the gammaproteobacterial family, Chromatiaceae.</title>
        <authorList>
            <person name="Aviles F.A."/>
            <person name="Meyer T.E."/>
            <person name="Kyndt J.A."/>
        </authorList>
    </citation>
    <scope>NUCLEOTIDE SEQUENCE [LARGE SCALE GENOMIC DNA]</scope>
    <source>
        <strain evidence="1 2">DSM 18266</strain>
    </source>
</reference>
<dbReference type="EMBL" id="JAAIJR010000096">
    <property type="protein sequence ID" value="NEX22360.1"/>
    <property type="molecule type" value="Genomic_DNA"/>
</dbReference>
<evidence type="ECO:0000313" key="2">
    <source>
        <dbReference type="Proteomes" id="UP000471640"/>
    </source>
</evidence>
<organism evidence="1 2">
    <name type="scientific">Thiorhodococcus mannitoliphagus</name>
    <dbReference type="NCBI Taxonomy" id="329406"/>
    <lineage>
        <taxon>Bacteria</taxon>
        <taxon>Pseudomonadati</taxon>
        <taxon>Pseudomonadota</taxon>
        <taxon>Gammaproteobacteria</taxon>
        <taxon>Chromatiales</taxon>
        <taxon>Chromatiaceae</taxon>
        <taxon>Thiorhodococcus</taxon>
    </lineage>
</organism>
<comment type="caution">
    <text evidence="1">The sequence shown here is derived from an EMBL/GenBank/DDBJ whole genome shotgun (WGS) entry which is preliminary data.</text>
</comment>
<name>A0A6P1DY06_9GAMM</name>
<keyword evidence="2" id="KW-1185">Reference proteome</keyword>
<proteinExistence type="predicted"/>
<dbReference type="Proteomes" id="UP000471640">
    <property type="component" value="Unassembled WGS sequence"/>
</dbReference>
<reference evidence="2" key="1">
    <citation type="journal article" date="2020" name="Microbiol. Resour. Announc.">
        <title>Draft Genome Sequences of Thiorhodococcus mannitoliphagus and Thiorhodococcus minor, Purple Sulfur Photosynthetic Bacteria in the Gammaproteobacterial Family Chromatiaceae.</title>
        <authorList>
            <person name="Aviles F.A."/>
            <person name="Meyer T.E."/>
            <person name="Kyndt J.A."/>
        </authorList>
    </citation>
    <scope>NUCLEOTIDE SEQUENCE [LARGE SCALE GENOMIC DNA]</scope>
    <source>
        <strain evidence="2">DSM 18266</strain>
    </source>
</reference>
<sequence>MLPMNDQSTKKPTTVSLADEEGVKQILTDTPLVFTGHMWQGLVDWAAEWMLRPGFELANAADMQIPQCVENVDQAIAIIQAAHARWEADGQLTPESTR</sequence>
<dbReference type="AlphaFoldDB" id="A0A6P1DY06"/>
<gene>
    <name evidence="1" type="ORF">G3480_18960</name>
</gene>
<accession>A0A6P1DY06</accession>
<dbReference type="RefSeq" id="WP_164655456.1">
    <property type="nucleotide sequence ID" value="NZ_JAAIJR010000096.1"/>
</dbReference>